<name>A0A5B1LP89_9ACTN</name>
<dbReference type="PANTHER" id="PTHR42811">
    <property type="entry name" value="SERINE ACETYLTRANSFERASE"/>
    <property type="match status" value="1"/>
</dbReference>
<gene>
    <name evidence="3" type="ORF">F0U44_03990</name>
</gene>
<comment type="caution">
    <text evidence="3">The sequence shown here is derived from an EMBL/GenBank/DDBJ whole genome shotgun (WGS) entry which is preliminary data.</text>
</comment>
<sequence length="194" mass="20018">MLSTIEADLRANVDHTKRTGLGFWVWVLGKAFVTPQVHAVVLHRIASAIARTPLRPFAFVLRSIGLVWSGAEIHPDATLGAGFALVHSNGVVVGPGVVTGIDCRLNPGVVLGEPGRGSSGDYGFPVLGDHVTIGAHAVVLGTVSVGDGSVVGANSVVRGDVPANVVVIGSPAKIVRRLVPYEQDPSRATAAITE</sequence>
<proteinExistence type="predicted"/>
<reference evidence="3 4" key="2">
    <citation type="submission" date="2019-09" db="EMBL/GenBank/DDBJ databases">
        <authorList>
            <person name="Jin C."/>
        </authorList>
    </citation>
    <scope>NUCLEOTIDE SEQUENCE [LARGE SCALE GENOMIC DNA]</scope>
    <source>
        <strain evidence="3 4">BN130099</strain>
    </source>
</reference>
<dbReference type="AlphaFoldDB" id="A0A5B1LP89"/>
<dbReference type="InterPro" id="IPR018357">
    <property type="entry name" value="Hexapep_transf_CS"/>
</dbReference>
<keyword evidence="1 3" id="KW-0808">Transferase</keyword>
<dbReference type="Pfam" id="PF00132">
    <property type="entry name" value="Hexapep"/>
    <property type="match status" value="1"/>
</dbReference>
<keyword evidence="2" id="KW-0677">Repeat</keyword>
<evidence type="ECO:0000313" key="4">
    <source>
        <dbReference type="Proteomes" id="UP000325003"/>
    </source>
</evidence>
<protein>
    <submittedName>
        <fullName evidence="3">Serine acetyltransferase</fullName>
    </submittedName>
</protein>
<dbReference type="GO" id="GO:0016740">
    <property type="term" value="F:transferase activity"/>
    <property type="evidence" value="ECO:0007669"/>
    <property type="project" value="UniProtKB-KW"/>
</dbReference>
<reference evidence="3 4" key="1">
    <citation type="submission" date="2019-09" db="EMBL/GenBank/DDBJ databases">
        <title>Nocardioides panacisoli sp. nov., isolated from the soil of a ginseng field.</title>
        <authorList>
            <person name="Cho C."/>
        </authorList>
    </citation>
    <scope>NUCLEOTIDE SEQUENCE [LARGE SCALE GENOMIC DNA]</scope>
    <source>
        <strain evidence="3 4">BN130099</strain>
    </source>
</reference>
<dbReference type="Proteomes" id="UP000325003">
    <property type="component" value="Unassembled WGS sequence"/>
</dbReference>
<dbReference type="EMBL" id="VUJV01000001">
    <property type="protein sequence ID" value="KAA1421459.1"/>
    <property type="molecule type" value="Genomic_DNA"/>
</dbReference>
<dbReference type="InterPro" id="IPR011004">
    <property type="entry name" value="Trimer_LpxA-like_sf"/>
</dbReference>
<dbReference type="Gene3D" id="2.160.10.10">
    <property type="entry name" value="Hexapeptide repeat proteins"/>
    <property type="match status" value="1"/>
</dbReference>
<dbReference type="SUPFAM" id="SSF51161">
    <property type="entry name" value="Trimeric LpxA-like enzymes"/>
    <property type="match status" value="1"/>
</dbReference>
<dbReference type="PROSITE" id="PS00101">
    <property type="entry name" value="HEXAPEP_TRANSFERASES"/>
    <property type="match status" value="1"/>
</dbReference>
<accession>A0A5B1LP89</accession>
<evidence type="ECO:0000313" key="3">
    <source>
        <dbReference type="EMBL" id="KAA1421459.1"/>
    </source>
</evidence>
<keyword evidence="4" id="KW-1185">Reference proteome</keyword>
<evidence type="ECO:0000256" key="2">
    <source>
        <dbReference type="ARBA" id="ARBA00022737"/>
    </source>
</evidence>
<organism evidence="3 4">
    <name type="scientific">Nocardioides humilatus</name>
    <dbReference type="NCBI Taxonomy" id="2607660"/>
    <lineage>
        <taxon>Bacteria</taxon>
        <taxon>Bacillati</taxon>
        <taxon>Actinomycetota</taxon>
        <taxon>Actinomycetes</taxon>
        <taxon>Propionibacteriales</taxon>
        <taxon>Nocardioidaceae</taxon>
        <taxon>Nocardioides</taxon>
    </lineage>
</organism>
<dbReference type="InterPro" id="IPR001451">
    <property type="entry name" value="Hexapep"/>
</dbReference>
<evidence type="ECO:0000256" key="1">
    <source>
        <dbReference type="ARBA" id="ARBA00022679"/>
    </source>
</evidence>
<dbReference type="RefSeq" id="WP_149726920.1">
    <property type="nucleotide sequence ID" value="NZ_VUJV01000001.1"/>
</dbReference>